<feature type="compositionally biased region" description="Pro residues" evidence="1">
    <location>
        <begin position="103"/>
        <end position="137"/>
    </location>
</feature>
<keyword evidence="2" id="KW-1133">Transmembrane helix</keyword>
<comment type="caution">
    <text evidence="3">The sequence shown here is derived from an EMBL/GenBank/DDBJ whole genome shotgun (WGS) entry which is preliminary data.</text>
</comment>
<gene>
    <name evidence="3" type="ORF">GRI99_06145</name>
</gene>
<keyword evidence="2" id="KW-0812">Transmembrane</keyword>
<evidence type="ECO:0000313" key="3">
    <source>
        <dbReference type="EMBL" id="MXO71219.1"/>
    </source>
</evidence>
<keyword evidence="2" id="KW-0472">Membrane</keyword>
<dbReference type="EMBL" id="WTYV01000002">
    <property type="protein sequence ID" value="MXO71219.1"/>
    <property type="molecule type" value="Genomic_DNA"/>
</dbReference>
<proteinExistence type="predicted"/>
<name>A0A844YUH9_9SPHN</name>
<dbReference type="AlphaFoldDB" id="A0A844YUH9"/>
<evidence type="ECO:0000256" key="1">
    <source>
        <dbReference type="SAM" id="MobiDB-lite"/>
    </source>
</evidence>
<accession>A0A844YUH9</accession>
<feature type="compositionally biased region" description="Acidic residues" evidence="1">
    <location>
        <begin position="76"/>
        <end position="85"/>
    </location>
</feature>
<sequence length="272" mass="28924">MSLPQPDPDLDQPPARGLAGLRTRYGDRALGIALTLLLELALVAILLTLGMTKREEPPVFSSLTTIDVGDQTENPDPADSEEEPTPDSPVTPGAAPVEQPLPSALPPLPSPIRTPAPPPQPPAEEPQPQPQATPTPNRPRAVIRQGGGTYGPPGSAARNEGDSQVVGTAPDGSPLYAARWYREPTDAQLGPALSTVDPPAWALIACKTAPRWAVTDCVGIEQYPTSSNMMNAVLATAWQFQVRPPRRGNQSLIGAWVRIRISYTEGRRAAPN</sequence>
<evidence type="ECO:0000313" key="4">
    <source>
        <dbReference type="Proteomes" id="UP000466966"/>
    </source>
</evidence>
<protein>
    <submittedName>
        <fullName evidence="3">Uncharacterized protein</fullName>
    </submittedName>
</protein>
<reference evidence="3 4" key="1">
    <citation type="submission" date="2019-12" db="EMBL/GenBank/DDBJ databases">
        <title>Genomic-based taxomic classification of the family Erythrobacteraceae.</title>
        <authorList>
            <person name="Xu L."/>
        </authorList>
    </citation>
    <scope>NUCLEOTIDE SEQUENCE [LARGE SCALE GENOMIC DNA]</scope>
    <source>
        <strain evidence="3 4">M0322</strain>
    </source>
</reference>
<evidence type="ECO:0000256" key="2">
    <source>
        <dbReference type="SAM" id="Phobius"/>
    </source>
</evidence>
<organism evidence="3 4">
    <name type="scientific">Alteraurantiacibacter buctensis</name>
    <dbReference type="NCBI Taxonomy" id="1503981"/>
    <lineage>
        <taxon>Bacteria</taxon>
        <taxon>Pseudomonadati</taxon>
        <taxon>Pseudomonadota</taxon>
        <taxon>Alphaproteobacteria</taxon>
        <taxon>Sphingomonadales</taxon>
        <taxon>Erythrobacteraceae</taxon>
        <taxon>Alteraurantiacibacter</taxon>
    </lineage>
</organism>
<feature type="transmembrane region" description="Helical" evidence="2">
    <location>
        <begin position="29"/>
        <end position="49"/>
    </location>
</feature>
<dbReference type="RefSeq" id="WP_202392965.1">
    <property type="nucleotide sequence ID" value="NZ_WTYV01000002.1"/>
</dbReference>
<feature type="region of interest" description="Disordered" evidence="1">
    <location>
        <begin position="60"/>
        <end position="171"/>
    </location>
</feature>
<dbReference type="Proteomes" id="UP000466966">
    <property type="component" value="Unassembled WGS sequence"/>
</dbReference>
<keyword evidence="4" id="KW-1185">Reference proteome</keyword>